<reference evidence="2 3" key="1">
    <citation type="submission" date="2017-11" db="EMBL/GenBank/DDBJ databases">
        <title>Complete genome of Rhizobium leguminosarum Norway, an ineffective micro-symbiont.</title>
        <authorList>
            <person name="Hoffrichter A."/>
            <person name="Liang J."/>
            <person name="Brachmann A."/>
            <person name="Marin M."/>
        </authorList>
    </citation>
    <scope>NUCLEOTIDE SEQUENCE [LARGE SCALE GENOMIC DNA]</scope>
    <source>
        <strain evidence="2 3">Norway</strain>
        <plasmid evidence="3">Plasmid prln3</plasmid>
    </source>
</reference>
<keyword evidence="2" id="KW-0614">Plasmid</keyword>
<name>A0A2K9ZH70_RHILE</name>
<feature type="transmembrane region" description="Helical" evidence="1">
    <location>
        <begin position="29"/>
        <end position="49"/>
    </location>
</feature>
<geneLocation type="plasmid" evidence="3">
    <name>prln3</name>
</geneLocation>
<proteinExistence type="predicted"/>
<evidence type="ECO:0000313" key="3">
    <source>
        <dbReference type="Proteomes" id="UP000238523"/>
    </source>
</evidence>
<keyword evidence="1" id="KW-0812">Transmembrane</keyword>
<evidence type="ECO:0000313" key="2">
    <source>
        <dbReference type="EMBL" id="AUW47584.1"/>
    </source>
</evidence>
<dbReference type="Proteomes" id="UP000238523">
    <property type="component" value="Plasmid pRLN3"/>
</dbReference>
<organism evidence="2 3">
    <name type="scientific">Rhizobium leguminosarum</name>
    <dbReference type="NCBI Taxonomy" id="384"/>
    <lineage>
        <taxon>Bacteria</taxon>
        <taxon>Pseudomonadati</taxon>
        <taxon>Pseudomonadota</taxon>
        <taxon>Alphaproteobacteria</taxon>
        <taxon>Hyphomicrobiales</taxon>
        <taxon>Rhizobiaceae</taxon>
        <taxon>Rhizobium/Agrobacterium group</taxon>
        <taxon>Rhizobium</taxon>
    </lineage>
</organism>
<gene>
    <name evidence="2" type="ORF">CUJ84_pRLN3000472</name>
</gene>
<dbReference type="AlphaFoldDB" id="A0A2K9ZH70"/>
<keyword evidence="1" id="KW-0472">Membrane</keyword>
<evidence type="ECO:0000256" key="1">
    <source>
        <dbReference type="SAM" id="Phobius"/>
    </source>
</evidence>
<dbReference type="EMBL" id="CP025015">
    <property type="protein sequence ID" value="AUW47584.1"/>
    <property type="molecule type" value="Genomic_DNA"/>
</dbReference>
<sequence length="58" mass="6260">MVSLVFGHSVSDGAAGRERYAGHQMRHEVTSVIVVTFVGSATCILPPPISYFPPMSLR</sequence>
<protein>
    <submittedName>
        <fullName evidence="2">Uncharacterized protein</fullName>
    </submittedName>
</protein>
<keyword evidence="1" id="KW-1133">Transmembrane helix</keyword>
<accession>A0A2K9ZH70</accession>